<keyword evidence="3" id="KW-1185">Reference proteome</keyword>
<dbReference type="RefSeq" id="WP_310275996.1">
    <property type="nucleotide sequence ID" value="NZ_JAVDWR010000003.1"/>
</dbReference>
<protein>
    <submittedName>
        <fullName evidence="2">Uncharacterized protein</fullName>
    </submittedName>
</protein>
<organism evidence="2 3">
    <name type="scientific">Rheinheimera soli</name>
    <dbReference type="NCBI Taxonomy" id="443616"/>
    <lineage>
        <taxon>Bacteria</taxon>
        <taxon>Pseudomonadati</taxon>
        <taxon>Pseudomonadota</taxon>
        <taxon>Gammaproteobacteria</taxon>
        <taxon>Chromatiales</taxon>
        <taxon>Chromatiaceae</taxon>
        <taxon>Rheinheimera</taxon>
    </lineage>
</organism>
<proteinExistence type="predicted"/>
<comment type="caution">
    <text evidence="2">The sequence shown here is derived from an EMBL/GenBank/DDBJ whole genome shotgun (WGS) entry which is preliminary data.</text>
</comment>
<accession>A0ABU1VXS1</accession>
<feature type="chain" id="PRO_5045056263" evidence="1">
    <location>
        <begin position="20"/>
        <end position="70"/>
    </location>
</feature>
<name>A0ABU1VXS1_9GAMM</name>
<gene>
    <name evidence="2" type="ORF">J2W69_001426</name>
</gene>
<evidence type="ECO:0000313" key="2">
    <source>
        <dbReference type="EMBL" id="MDR7120492.1"/>
    </source>
</evidence>
<dbReference type="EMBL" id="JAVDWR010000003">
    <property type="protein sequence ID" value="MDR7120492.1"/>
    <property type="molecule type" value="Genomic_DNA"/>
</dbReference>
<dbReference type="Proteomes" id="UP001257909">
    <property type="component" value="Unassembled WGS sequence"/>
</dbReference>
<feature type="signal peptide" evidence="1">
    <location>
        <begin position="1"/>
        <end position="19"/>
    </location>
</feature>
<reference evidence="2 3" key="1">
    <citation type="submission" date="2023-07" db="EMBL/GenBank/DDBJ databases">
        <title>Sorghum-associated microbial communities from plants grown in Nebraska, USA.</title>
        <authorList>
            <person name="Schachtman D."/>
        </authorList>
    </citation>
    <scope>NUCLEOTIDE SEQUENCE [LARGE SCALE GENOMIC DNA]</scope>
    <source>
        <strain evidence="2 3">4138</strain>
    </source>
</reference>
<evidence type="ECO:0000313" key="3">
    <source>
        <dbReference type="Proteomes" id="UP001257909"/>
    </source>
</evidence>
<sequence>MNTIKLIVAAGILASVSFAAEQSPATEQNLNLEIAGFCPTWPVCRDVNVTEQNDTVQLSGARVVVISKTA</sequence>
<keyword evidence="1" id="KW-0732">Signal</keyword>
<evidence type="ECO:0000256" key="1">
    <source>
        <dbReference type="SAM" id="SignalP"/>
    </source>
</evidence>